<feature type="signal peptide" evidence="1">
    <location>
        <begin position="1"/>
        <end position="21"/>
    </location>
</feature>
<dbReference type="EMBL" id="CP002458">
    <property type="protein sequence ID" value="ADV34517.1"/>
    <property type="molecule type" value="Genomic_DNA"/>
</dbReference>
<evidence type="ECO:0000313" key="3">
    <source>
        <dbReference type="Proteomes" id="UP000007473"/>
    </source>
</evidence>
<evidence type="ECO:0000256" key="1">
    <source>
        <dbReference type="SAM" id="SignalP"/>
    </source>
</evidence>
<feature type="chain" id="PRO_5044206892" description="Lipoprotein" evidence="1">
    <location>
        <begin position="22"/>
        <end position="127"/>
    </location>
</feature>
<evidence type="ECO:0008006" key="4">
    <source>
        <dbReference type="Google" id="ProtNLM"/>
    </source>
</evidence>
<accession>A0AB32XC14</accession>
<evidence type="ECO:0000313" key="2">
    <source>
        <dbReference type="EMBL" id="ADV34517.1"/>
    </source>
</evidence>
<keyword evidence="1" id="KW-0732">Signal</keyword>
<proteinExistence type="predicted"/>
<organism evidence="2 3">
    <name type="scientific">Mycoplasmopsis fermentans (strain M64)</name>
    <name type="common">Mycoplasma fermentans</name>
    <dbReference type="NCBI Taxonomy" id="943945"/>
    <lineage>
        <taxon>Bacteria</taxon>
        <taxon>Bacillati</taxon>
        <taxon>Mycoplasmatota</taxon>
        <taxon>Mycoplasmoidales</taxon>
        <taxon>Metamycoplasmataceae</taxon>
        <taxon>Mycoplasmopsis</taxon>
    </lineage>
</organism>
<dbReference type="RefSeq" id="WP_013354649.1">
    <property type="nucleotide sequence ID" value="NC_014921.1"/>
</dbReference>
<gene>
    <name evidence="2" type="ordered locus">MfeM64YM_0519</name>
</gene>
<protein>
    <recommendedName>
        <fullName evidence="4">Lipoprotein</fullName>
    </recommendedName>
</protein>
<dbReference type="Proteomes" id="UP000007473">
    <property type="component" value="Chromosome"/>
</dbReference>
<dbReference type="AlphaFoldDB" id="A0AB32XC14"/>
<reference evidence="2 3" key="1">
    <citation type="journal article" date="2011" name="J. Bacteriol.">
        <title>Genome sequence of the repetitive-sequence-rich Mycoplasma fermentans strain M64.</title>
        <authorList>
            <person name="Shu H.W."/>
            <person name="Liu T.T."/>
            <person name="Chang H.Y."/>
            <person name="Liu Y.M."/>
            <person name="Wu K.M."/>
            <person name="Shu H.Y."/>
            <person name="Tsai S.F."/>
            <person name="Hsiao K.J."/>
            <person name="Hu W.S."/>
            <person name="Ng W.V."/>
        </authorList>
    </citation>
    <scope>NUCLEOTIDE SEQUENCE [LARGE SCALE GENOMIC DNA]</scope>
    <source>
        <strain evidence="2 3">M64</strain>
    </source>
</reference>
<sequence>MFKKKLLISSLAVASFLPVSVVCVSCGDGKTDEEKYLEAAKVKFENIKAYLAKINDSYEEYQKTTKITDSAIIAKRDKAKKLGEKMKSENYYSELIKDKKIIEINTILNDLWNEVESYKDAILKDYF</sequence>
<dbReference type="KEGG" id="mfm:MfeM64YM_0519"/>
<name>A0AB32XC14_MYCFM</name>